<evidence type="ECO:0000313" key="6">
    <source>
        <dbReference type="EMBL" id="SVC75254.1"/>
    </source>
</evidence>
<accession>A0A382PPJ0</accession>
<keyword evidence="3" id="KW-0143">Chaperone</keyword>
<dbReference type="Pfam" id="PF07724">
    <property type="entry name" value="AAA_2"/>
    <property type="match status" value="1"/>
</dbReference>
<proteinExistence type="predicted"/>
<evidence type="ECO:0000259" key="4">
    <source>
        <dbReference type="SMART" id="SM00382"/>
    </source>
</evidence>
<dbReference type="InterPro" id="IPR028299">
    <property type="entry name" value="ClpA/B_CS2"/>
</dbReference>
<dbReference type="Pfam" id="PF10431">
    <property type="entry name" value="ClpB_D2-small"/>
    <property type="match status" value="1"/>
</dbReference>
<dbReference type="SMART" id="SM01086">
    <property type="entry name" value="ClpB_D2-small"/>
    <property type="match status" value="1"/>
</dbReference>
<dbReference type="InterPro" id="IPR001270">
    <property type="entry name" value="ClpA/B"/>
</dbReference>
<dbReference type="GO" id="GO:0005737">
    <property type="term" value="C:cytoplasm"/>
    <property type="evidence" value="ECO:0007669"/>
    <property type="project" value="TreeGrafter"/>
</dbReference>
<dbReference type="GO" id="GO:0016887">
    <property type="term" value="F:ATP hydrolysis activity"/>
    <property type="evidence" value="ECO:0007669"/>
    <property type="project" value="InterPro"/>
</dbReference>
<dbReference type="PANTHER" id="PTHR11638">
    <property type="entry name" value="ATP-DEPENDENT CLP PROTEASE"/>
    <property type="match status" value="1"/>
</dbReference>
<dbReference type="InterPro" id="IPR019489">
    <property type="entry name" value="Clp_ATPase_C"/>
</dbReference>
<evidence type="ECO:0008006" key="7">
    <source>
        <dbReference type="Google" id="ProtNLM"/>
    </source>
</evidence>
<dbReference type="GO" id="GO:0034605">
    <property type="term" value="P:cellular response to heat"/>
    <property type="evidence" value="ECO:0007669"/>
    <property type="project" value="TreeGrafter"/>
</dbReference>
<gene>
    <name evidence="6" type="ORF">METZ01_LOCUS328108</name>
</gene>
<dbReference type="Gene3D" id="3.40.50.300">
    <property type="entry name" value="P-loop containing nucleotide triphosphate hydrolases"/>
    <property type="match status" value="1"/>
</dbReference>
<dbReference type="InterPro" id="IPR003959">
    <property type="entry name" value="ATPase_AAA_core"/>
</dbReference>
<dbReference type="PROSITE" id="PS00871">
    <property type="entry name" value="CLPAB_2"/>
    <property type="match status" value="1"/>
</dbReference>
<feature type="domain" description="Clp ATPase C-terminal" evidence="5">
    <location>
        <begin position="197"/>
        <end position="286"/>
    </location>
</feature>
<dbReference type="EMBL" id="UINC01108849">
    <property type="protein sequence ID" value="SVC75254.1"/>
    <property type="molecule type" value="Genomic_DNA"/>
</dbReference>
<organism evidence="6">
    <name type="scientific">marine metagenome</name>
    <dbReference type="NCBI Taxonomy" id="408172"/>
    <lineage>
        <taxon>unclassified sequences</taxon>
        <taxon>metagenomes</taxon>
        <taxon>ecological metagenomes</taxon>
    </lineage>
</organism>
<dbReference type="InterPro" id="IPR003593">
    <property type="entry name" value="AAA+_ATPase"/>
</dbReference>
<dbReference type="Gene3D" id="1.10.8.60">
    <property type="match status" value="1"/>
</dbReference>
<evidence type="ECO:0000256" key="2">
    <source>
        <dbReference type="ARBA" id="ARBA00022840"/>
    </source>
</evidence>
<dbReference type="PRINTS" id="PR00300">
    <property type="entry name" value="CLPPROTEASEA"/>
</dbReference>
<dbReference type="PANTHER" id="PTHR11638:SF111">
    <property type="entry name" value="ATP-DEPENDENT CLP PROTEASE ATP-BINDING SUBUNIT CLPA"/>
    <property type="match status" value="1"/>
</dbReference>
<keyword evidence="2" id="KW-0067">ATP-binding</keyword>
<dbReference type="InterPro" id="IPR050130">
    <property type="entry name" value="ClpA_ClpB"/>
</dbReference>
<dbReference type="GO" id="GO:0005524">
    <property type="term" value="F:ATP binding"/>
    <property type="evidence" value="ECO:0007669"/>
    <property type="project" value="UniProtKB-KW"/>
</dbReference>
<keyword evidence="1" id="KW-0547">Nucleotide-binding</keyword>
<feature type="non-terminal residue" evidence="6">
    <location>
        <position position="1"/>
    </location>
</feature>
<name>A0A382PPJ0_9ZZZZ</name>
<dbReference type="AlphaFoldDB" id="A0A382PPJ0"/>
<dbReference type="InterPro" id="IPR027417">
    <property type="entry name" value="P-loop_NTPase"/>
</dbReference>
<sequence>GLVVFGQDTAIQTLSSAIKLSRAGLREPEKPIGSYLFSGPTGVGKTEVARQLANIMGIELTRFDMSEYMERHTVSRLIGAPPGYVGFDQGGLLTDAIDQNPHSVLLLDEIEKAHPDLFNILLQVMDHGKLTDHNGKEVDFRNVILIMTTNAGAAELAKQAIGFGREKRVGDDDEAIKRMFSPEFRNRLDAVVSFEGLTPEVVSKVVDKFIAQLEMQLSDRSVSIELTEEARSWLAESGYDPAYGARPLARVIQEHIKKPLAEELLFGSLAKGGHVKVAVREGKLSFEMGSSDEPEQLMKAAAGDGEVLTN</sequence>
<dbReference type="SMART" id="SM00382">
    <property type="entry name" value="AAA"/>
    <property type="match status" value="1"/>
</dbReference>
<dbReference type="SUPFAM" id="SSF52540">
    <property type="entry name" value="P-loop containing nucleoside triphosphate hydrolases"/>
    <property type="match status" value="1"/>
</dbReference>
<evidence type="ECO:0000256" key="3">
    <source>
        <dbReference type="ARBA" id="ARBA00023186"/>
    </source>
</evidence>
<reference evidence="6" key="1">
    <citation type="submission" date="2018-05" db="EMBL/GenBank/DDBJ databases">
        <authorList>
            <person name="Lanie J.A."/>
            <person name="Ng W.-L."/>
            <person name="Kazmierczak K.M."/>
            <person name="Andrzejewski T.M."/>
            <person name="Davidsen T.M."/>
            <person name="Wayne K.J."/>
            <person name="Tettelin H."/>
            <person name="Glass J.I."/>
            <person name="Rusch D."/>
            <person name="Podicherti R."/>
            <person name="Tsui H.-C.T."/>
            <person name="Winkler M.E."/>
        </authorList>
    </citation>
    <scope>NUCLEOTIDE SEQUENCE</scope>
</reference>
<evidence type="ECO:0000259" key="5">
    <source>
        <dbReference type="SMART" id="SM01086"/>
    </source>
</evidence>
<feature type="domain" description="AAA+ ATPase" evidence="4">
    <location>
        <begin position="31"/>
        <end position="167"/>
    </location>
</feature>
<dbReference type="CDD" id="cd19499">
    <property type="entry name" value="RecA-like_ClpB_Hsp104-like"/>
    <property type="match status" value="1"/>
</dbReference>
<protein>
    <recommendedName>
        <fullName evidence="7">Clp ATPase C-terminal domain-containing protein</fullName>
    </recommendedName>
</protein>
<evidence type="ECO:0000256" key="1">
    <source>
        <dbReference type="ARBA" id="ARBA00022741"/>
    </source>
</evidence>